<feature type="transmembrane region" description="Helical" evidence="1">
    <location>
        <begin position="6"/>
        <end position="24"/>
    </location>
</feature>
<dbReference type="Proteomes" id="UP001226160">
    <property type="component" value="Unassembled WGS sequence"/>
</dbReference>
<dbReference type="AlphaFoldDB" id="A0AAP4BU15"/>
<keyword evidence="1" id="KW-0812">Transmembrane</keyword>
<comment type="caution">
    <text evidence="2">The sequence shown here is derived from an EMBL/GenBank/DDBJ whole genome shotgun (WGS) entry which is preliminary data.</text>
</comment>
<organism evidence="2 3">
    <name type="scientific">Corynebacterium propinquum</name>
    <dbReference type="NCBI Taxonomy" id="43769"/>
    <lineage>
        <taxon>Bacteria</taxon>
        <taxon>Bacillati</taxon>
        <taxon>Actinomycetota</taxon>
        <taxon>Actinomycetes</taxon>
        <taxon>Mycobacteriales</taxon>
        <taxon>Corynebacteriaceae</taxon>
        <taxon>Corynebacterium</taxon>
    </lineage>
</organism>
<keyword evidence="1" id="KW-1133">Transmembrane helix</keyword>
<reference evidence="2" key="1">
    <citation type="submission" date="2023-05" db="EMBL/GenBank/DDBJ databases">
        <title>Metabolic capabilities are highly conserved among human nasal-associated Corynebacterium species in pangenomic analyses.</title>
        <authorList>
            <person name="Tran T.H."/>
            <person name="Roberts A.Q."/>
            <person name="Escapa I.F."/>
            <person name="Gao W."/>
            <person name="Conlan S."/>
            <person name="Kong H."/>
            <person name="Segre J.A."/>
            <person name="Kelly M.S."/>
            <person name="Lemon K.P."/>
        </authorList>
    </citation>
    <scope>NUCLEOTIDE SEQUENCE</scope>
    <source>
        <strain evidence="2">KPL2654</strain>
    </source>
</reference>
<protein>
    <submittedName>
        <fullName evidence="2">Uncharacterized protein</fullName>
    </submittedName>
</protein>
<sequence length="57" mass="6372">MTRYFTAWITFMVVLSIAGIIFDGFDSKQSIAVTVIVSLASAAVIYWLHPFSTNLEK</sequence>
<dbReference type="EMBL" id="JASNVP010000006">
    <property type="protein sequence ID" value="MDK4326420.1"/>
    <property type="molecule type" value="Genomic_DNA"/>
</dbReference>
<accession>A0AAP4BU15</accession>
<evidence type="ECO:0000256" key="1">
    <source>
        <dbReference type="SAM" id="Phobius"/>
    </source>
</evidence>
<name>A0AAP4BU15_9CORY</name>
<keyword evidence="1" id="KW-0472">Membrane</keyword>
<evidence type="ECO:0000313" key="3">
    <source>
        <dbReference type="Proteomes" id="UP001226160"/>
    </source>
</evidence>
<evidence type="ECO:0000313" key="2">
    <source>
        <dbReference type="EMBL" id="MDK4326420.1"/>
    </source>
</evidence>
<feature type="transmembrane region" description="Helical" evidence="1">
    <location>
        <begin position="31"/>
        <end position="49"/>
    </location>
</feature>
<gene>
    <name evidence="2" type="ORF">QPX54_07880</name>
</gene>
<proteinExistence type="predicted"/>